<dbReference type="PANTHER" id="PTHR46797:SF19">
    <property type="entry name" value="BLL2473 PROTEIN"/>
    <property type="match status" value="1"/>
</dbReference>
<dbReference type="GO" id="GO:0003700">
    <property type="term" value="F:DNA-binding transcription factor activity"/>
    <property type="evidence" value="ECO:0007669"/>
    <property type="project" value="TreeGrafter"/>
</dbReference>
<accession>G6YDJ2</accession>
<sequence length="198" mass="21734">MSDAVGEHLRQYEIGAKIRALRLAKGIGLVELGRHSGLSAGLLSKIERGLLVPPLPTLVRIAMVFGVGLDHFFSEQARPLAFITRKQDRLRLPDDPGRESPAYFFESLDYPATDRPMDAYIAEFHHVSTPHNHPGPELVYVMRGQLLLRLGNAEFELGSGDSIYFDSGHEHSYKSEGRGPCIGLVVVARSGLFGTSPA</sequence>
<dbReference type="InterPro" id="IPR013096">
    <property type="entry name" value="Cupin_2"/>
</dbReference>
<dbReference type="eggNOG" id="COG1396">
    <property type="taxonomic scope" value="Bacteria"/>
</dbReference>
<dbReference type="InterPro" id="IPR050807">
    <property type="entry name" value="TransReg_Diox_bact_type"/>
</dbReference>
<dbReference type="RefSeq" id="WP_006203657.1">
    <property type="nucleotide sequence ID" value="NZ_AGSN01000130.1"/>
</dbReference>
<proteinExistence type="predicted"/>
<dbReference type="InterPro" id="IPR001387">
    <property type="entry name" value="Cro/C1-type_HTH"/>
</dbReference>
<dbReference type="GO" id="GO:0005829">
    <property type="term" value="C:cytosol"/>
    <property type="evidence" value="ECO:0007669"/>
    <property type="project" value="TreeGrafter"/>
</dbReference>
<dbReference type="EMBL" id="AGSN01000130">
    <property type="protein sequence ID" value="EHH10292.1"/>
    <property type="molecule type" value="Genomic_DNA"/>
</dbReference>
<reference evidence="3 4" key="1">
    <citation type="journal article" date="2012" name="J. Bacteriol.">
        <title>Draft Genome Sequence of Plant Growth-Promoting Rhizobium Mesorhizobium amorphae, Isolated from Zinc-Lead Mine Tailings.</title>
        <authorList>
            <person name="Hao X."/>
            <person name="Lin Y."/>
            <person name="Johnstone L."/>
            <person name="Baltrus D.A."/>
            <person name="Miller S.J."/>
            <person name="Wei G."/>
            <person name="Rensing C."/>
        </authorList>
    </citation>
    <scope>NUCLEOTIDE SEQUENCE [LARGE SCALE GENOMIC DNA]</scope>
    <source>
        <strain evidence="3 4">CCNWGS0123</strain>
    </source>
</reference>
<evidence type="ECO:0000256" key="1">
    <source>
        <dbReference type="ARBA" id="ARBA00023125"/>
    </source>
</evidence>
<dbReference type="PROSITE" id="PS50943">
    <property type="entry name" value="HTH_CROC1"/>
    <property type="match status" value="1"/>
</dbReference>
<feature type="domain" description="HTH cro/C1-type" evidence="2">
    <location>
        <begin position="18"/>
        <end position="72"/>
    </location>
</feature>
<keyword evidence="1" id="KW-0238">DNA-binding</keyword>
<dbReference type="InterPro" id="IPR010982">
    <property type="entry name" value="Lambda_DNA-bd_dom_sf"/>
</dbReference>
<dbReference type="KEGG" id="mamo:A6B35_27175"/>
<dbReference type="Gene3D" id="1.10.260.40">
    <property type="entry name" value="lambda repressor-like DNA-binding domains"/>
    <property type="match status" value="1"/>
</dbReference>
<dbReference type="eggNOG" id="COG1917">
    <property type="taxonomic scope" value="Bacteria"/>
</dbReference>
<dbReference type="OrthoDB" id="189170at2"/>
<keyword evidence="4" id="KW-1185">Reference proteome</keyword>
<dbReference type="SUPFAM" id="SSF47413">
    <property type="entry name" value="lambda repressor-like DNA-binding domains"/>
    <property type="match status" value="1"/>
</dbReference>
<name>G6YDJ2_9HYPH</name>
<organism evidence="3 4">
    <name type="scientific">Mesorhizobium amorphae CCNWGS0123</name>
    <dbReference type="NCBI Taxonomy" id="1082933"/>
    <lineage>
        <taxon>Bacteria</taxon>
        <taxon>Pseudomonadati</taxon>
        <taxon>Pseudomonadota</taxon>
        <taxon>Alphaproteobacteria</taxon>
        <taxon>Hyphomicrobiales</taxon>
        <taxon>Phyllobacteriaceae</taxon>
        <taxon>Mesorhizobium</taxon>
    </lineage>
</organism>
<dbReference type="InterPro" id="IPR011051">
    <property type="entry name" value="RmlC_Cupin_sf"/>
</dbReference>
<dbReference type="Gene3D" id="2.60.120.10">
    <property type="entry name" value="Jelly Rolls"/>
    <property type="match status" value="1"/>
</dbReference>
<dbReference type="GO" id="GO:0003677">
    <property type="term" value="F:DNA binding"/>
    <property type="evidence" value="ECO:0007669"/>
    <property type="project" value="UniProtKB-KW"/>
</dbReference>
<dbReference type="Proteomes" id="UP000002949">
    <property type="component" value="Unassembled WGS sequence"/>
</dbReference>
<dbReference type="Pfam" id="PF13560">
    <property type="entry name" value="HTH_31"/>
    <property type="match status" value="1"/>
</dbReference>
<gene>
    <name evidence="3" type="ORF">MEA186_20162</name>
</gene>
<dbReference type="AlphaFoldDB" id="G6YDJ2"/>
<dbReference type="InterPro" id="IPR014710">
    <property type="entry name" value="RmlC-like_jellyroll"/>
</dbReference>
<evidence type="ECO:0000259" key="2">
    <source>
        <dbReference type="PROSITE" id="PS50943"/>
    </source>
</evidence>
<evidence type="ECO:0000313" key="3">
    <source>
        <dbReference type="EMBL" id="EHH10292.1"/>
    </source>
</evidence>
<dbReference type="STRING" id="1082933.A6B35_27175"/>
<protein>
    <recommendedName>
        <fullName evidence="2">HTH cro/C1-type domain-containing protein</fullName>
    </recommendedName>
</protein>
<evidence type="ECO:0000313" key="4">
    <source>
        <dbReference type="Proteomes" id="UP000002949"/>
    </source>
</evidence>
<dbReference type="Pfam" id="PF07883">
    <property type="entry name" value="Cupin_2"/>
    <property type="match status" value="1"/>
</dbReference>
<dbReference type="SMART" id="SM00530">
    <property type="entry name" value="HTH_XRE"/>
    <property type="match status" value="1"/>
</dbReference>
<dbReference type="CDD" id="cd00093">
    <property type="entry name" value="HTH_XRE"/>
    <property type="match status" value="1"/>
</dbReference>
<dbReference type="CDD" id="cd02209">
    <property type="entry name" value="cupin_XRE_C"/>
    <property type="match status" value="1"/>
</dbReference>
<dbReference type="PANTHER" id="PTHR46797">
    <property type="entry name" value="HTH-TYPE TRANSCRIPTIONAL REGULATOR"/>
    <property type="match status" value="1"/>
</dbReference>
<dbReference type="SUPFAM" id="SSF51182">
    <property type="entry name" value="RmlC-like cupins"/>
    <property type="match status" value="1"/>
</dbReference>